<dbReference type="InterPro" id="IPR007708">
    <property type="entry name" value="DBR1_C"/>
</dbReference>
<dbReference type="Pfam" id="PF05011">
    <property type="entry name" value="DBR1"/>
    <property type="match status" value="1"/>
</dbReference>
<evidence type="ECO:0000259" key="1">
    <source>
        <dbReference type="Pfam" id="PF05011"/>
    </source>
</evidence>
<proteinExistence type="predicted"/>
<evidence type="ECO:0000313" key="2">
    <source>
        <dbReference type="EMBL" id="KMZ74145.1"/>
    </source>
</evidence>
<evidence type="ECO:0000313" key="3">
    <source>
        <dbReference type="Proteomes" id="UP000036987"/>
    </source>
</evidence>
<gene>
    <name evidence="2" type="ORF">ZOSMA_134G00160</name>
</gene>
<name>A0A0K9Q133_ZOSMR</name>
<reference evidence="3" key="1">
    <citation type="journal article" date="2016" name="Nature">
        <title>The genome of the seagrass Zostera marina reveals angiosperm adaptation to the sea.</title>
        <authorList>
            <person name="Olsen J.L."/>
            <person name="Rouze P."/>
            <person name="Verhelst B."/>
            <person name="Lin Y.-C."/>
            <person name="Bayer T."/>
            <person name="Collen J."/>
            <person name="Dattolo E."/>
            <person name="De Paoli E."/>
            <person name="Dittami S."/>
            <person name="Maumus F."/>
            <person name="Michel G."/>
            <person name="Kersting A."/>
            <person name="Lauritano C."/>
            <person name="Lohaus R."/>
            <person name="Toepel M."/>
            <person name="Tonon T."/>
            <person name="Vanneste K."/>
            <person name="Amirebrahimi M."/>
            <person name="Brakel J."/>
            <person name="Bostroem C."/>
            <person name="Chovatia M."/>
            <person name="Grimwood J."/>
            <person name="Jenkins J.W."/>
            <person name="Jueterbock A."/>
            <person name="Mraz A."/>
            <person name="Stam W.T."/>
            <person name="Tice H."/>
            <person name="Bornberg-Bauer E."/>
            <person name="Green P.J."/>
            <person name="Pearson G.A."/>
            <person name="Procaccini G."/>
            <person name="Duarte C.M."/>
            <person name="Schmutz J."/>
            <person name="Reusch T.B.H."/>
            <person name="Van de Peer Y."/>
        </authorList>
    </citation>
    <scope>NUCLEOTIDE SEQUENCE [LARGE SCALE GENOMIC DNA]</scope>
    <source>
        <strain evidence="3">cv. Finnish</strain>
    </source>
</reference>
<dbReference type="OrthoDB" id="407609at2759"/>
<dbReference type="AlphaFoldDB" id="A0A0K9Q133"/>
<keyword evidence="3" id="KW-1185">Reference proteome</keyword>
<dbReference type="Proteomes" id="UP000036987">
    <property type="component" value="Unassembled WGS sequence"/>
</dbReference>
<accession>A0A0K9Q133</accession>
<dbReference type="EMBL" id="LFYR01000405">
    <property type="protein sequence ID" value="KMZ74145.1"/>
    <property type="molecule type" value="Genomic_DNA"/>
</dbReference>
<comment type="caution">
    <text evidence="2">The sequence shown here is derived from an EMBL/GenBank/DDBJ whole genome shotgun (WGS) entry which is preliminary data.</text>
</comment>
<dbReference type="GO" id="GO:0016788">
    <property type="term" value="F:hydrolase activity, acting on ester bonds"/>
    <property type="evidence" value="ECO:0007669"/>
    <property type="project" value="InterPro"/>
</dbReference>
<dbReference type="GO" id="GO:0006397">
    <property type="term" value="P:mRNA processing"/>
    <property type="evidence" value="ECO:0007669"/>
    <property type="project" value="InterPro"/>
</dbReference>
<sequence length="56" mass="6829">MQDESSRIYLKKFLCSFELQYDEEWLAITRKFHCIIPLTRRPAQLRAQLIDIKENE</sequence>
<feature type="domain" description="Lariat debranching enzyme C-terminal" evidence="1">
    <location>
        <begin position="16"/>
        <end position="48"/>
    </location>
</feature>
<protein>
    <recommendedName>
        <fullName evidence="1">Lariat debranching enzyme C-terminal domain-containing protein</fullName>
    </recommendedName>
</protein>
<organism evidence="2 3">
    <name type="scientific">Zostera marina</name>
    <name type="common">Eelgrass</name>
    <dbReference type="NCBI Taxonomy" id="29655"/>
    <lineage>
        <taxon>Eukaryota</taxon>
        <taxon>Viridiplantae</taxon>
        <taxon>Streptophyta</taxon>
        <taxon>Embryophyta</taxon>
        <taxon>Tracheophyta</taxon>
        <taxon>Spermatophyta</taxon>
        <taxon>Magnoliopsida</taxon>
        <taxon>Liliopsida</taxon>
        <taxon>Zosteraceae</taxon>
        <taxon>Zostera</taxon>
    </lineage>
</organism>